<reference evidence="1 2" key="1">
    <citation type="submission" date="2019-01" db="EMBL/GenBank/DDBJ databases">
        <title>Cytophagaceae bacterium strain CAR-16.</title>
        <authorList>
            <person name="Chen W.-M."/>
        </authorList>
    </citation>
    <scope>NUCLEOTIDE SEQUENCE [LARGE SCALE GENOMIC DNA]</scope>
    <source>
        <strain evidence="1 2">CAR-16</strain>
    </source>
</reference>
<dbReference type="EMBL" id="SDHY01000001">
    <property type="protein sequence ID" value="RXK52122.1"/>
    <property type="molecule type" value="Genomic_DNA"/>
</dbReference>
<evidence type="ECO:0000313" key="1">
    <source>
        <dbReference type="EMBL" id="RXK52122.1"/>
    </source>
</evidence>
<dbReference type="Proteomes" id="UP000289455">
    <property type="component" value="Unassembled WGS sequence"/>
</dbReference>
<comment type="caution">
    <text evidence="1">The sequence shown here is derived from an EMBL/GenBank/DDBJ whole genome shotgun (WGS) entry which is preliminary data.</text>
</comment>
<dbReference type="AlphaFoldDB" id="A0A4V1M5P4"/>
<keyword evidence="2" id="KW-1185">Reference proteome</keyword>
<dbReference type="RefSeq" id="WP_129025067.1">
    <property type="nucleotide sequence ID" value="NZ_SDHY01000001.1"/>
</dbReference>
<accession>A0A4V1M5P4</accession>
<organism evidence="1 2">
    <name type="scientific">Aquirufa rosea</name>
    <dbReference type="NCBI Taxonomy" id="2509241"/>
    <lineage>
        <taxon>Bacteria</taxon>
        <taxon>Pseudomonadati</taxon>
        <taxon>Bacteroidota</taxon>
        <taxon>Cytophagia</taxon>
        <taxon>Cytophagales</taxon>
        <taxon>Flectobacillaceae</taxon>
        <taxon>Aquirufa</taxon>
    </lineage>
</organism>
<sequence length="148" mass="17376">MRFIQKWVFNFRAQTSHGLHSPSVYKLYTEVINPILNQRLPTQNSIEELILGISQFYAKVIDENKVIPLVIPTLSPEVYQQIDEILIPQAKSNSILFIINPYKNTLSQDIWDTLIDDPRVIHSVDLFELGFFRFNKMAQKEHFILKKM</sequence>
<protein>
    <submittedName>
        <fullName evidence="1">Uncharacterized protein</fullName>
    </submittedName>
</protein>
<name>A0A4V1M5P4_9BACT</name>
<evidence type="ECO:0000313" key="2">
    <source>
        <dbReference type="Proteomes" id="UP000289455"/>
    </source>
</evidence>
<proteinExistence type="predicted"/>
<gene>
    <name evidence="1" type="ORF">ESB04_00250</name>
</gene>
<dbReference type="OrthoDB" id="5464618at2"/>